<comment type="pathway">
    <text evidence="4">Cofactor biosynthesis; adenosylcobalamin biosynthesis; adenosylcobalamin from cob(II)yrinate a,c-diamide: step 2/7.</text>
</comment>
<accession>A0A134B0T0</accession>
<protein>
    <recommendedName>
        <fullName evidence="4">Corrinoid adenosyltransferase</fullName>
        <ecNumber evidence="4">2.5.1.17</ecNumber>
    </recommendedName>
    <alternativeName>
        <fullName evidence="4">Cob(II)alamin adenosyltransferase</fullName>
    </alternativeName>
    <alternativeName>
        <fullName evidence="4">Cob(II)yrinic acid a,c-diamide adenosyltransferase</fullName>
    </alternativeName>
    <alternativeName>
        <fullName evidence="4">Cobinamide/cobalamin adenosyltransferase</fullName>
    </alternativeName>
</protein>
<comment type="similarity">
    <text evidence="4">Belongs to the Cob(I)alamin adenosyltransferase family.</text>
</comment>
<evidence type="ECO:0000313" key="8">
    <source>
        <dbReference type="Proteomes" id="UP000070224"/>
    </source>
</evidence>
<name>A0A134B0T0_9PORP</name>
<dbReference type="InterPro" id="IPR016030">
    <property type="entry name" value="CblAdoTrfase-like"/>
</dbReference>
<comment type="catalytic activity">
    <reaction evidence="4">
        <text>2 cob(II)yrinate a,c diamide + reduced [electron-transfer flavoprotein] + 2 ATP = 2 adenosylcob(III)yrinate a,c-diamide + 2 triphosphate + oxidized [electron-transfer flavoprotein] + 3 H(+)</text>
        <dbReference type="Rhea" id="RHEA:11528"/>
        <dbReference type="Rhea" id="RHEA-COMP:10685"/>
        <dbReference type="Rhea" id="RHEA-COMP:10686"/>
        <dbReference type="ChEBI" id="CHEBI:15378"/>
        <dbReference type="ChEBI" id="CHEBI:18036"/>
        <dbReference type="ChEBI" id="CHEBI:30616"/>
        <dbReference type="ChEBI" id="CHEBI:57692"/>
        <dbReference type="ChEBI" id="CHEBI:58307"/>
        <dbReference type="ChEBI" id="CHEBI:58503"/>
        <dbReference type="ChEBI" id="CHEBI:58537"/>
        <dbReference type="EC" id="2.5.1.17"/>
    </reaction>
</comment>
<dbReference type="GO" id="GO:0005524">
    <property type="term" value="F:ATP binding"/>
    <property type="evidence" value="ECO:0007669"/>
    <property type="project" value="UniProtKB-UniRule"/>
</dbReference>
<dbReference type="AlphaFoldDB" id="A0A134B0T0"/>
<dbReference type="SUPFAM" id="SSF89028">
    <property type="entry name" value="Cobalamin adenosyltransferase-like"/>
    <property type="match status" value="1"/>
</dbReference>
<dbReference type="EMBL" id="LSDK01000136">
    <property type="protein sequence ID" value="KXB73545.1"/>
    <property type="molecule type" value="Genomic_DNA"/>
</dbReference>
<dbReference type="PATRIC" id="fig|322095.3.peg.1941"/>
<dbReference type="InterPro" id="IPR029499">
    <property type="entry name" value="PduO-typ"/>
</dbReference>
<dbReference type="PANTHER" id="PTHR12213:SF0">
    <property type="entry name" value="CORRINOID ADENOSYLTRANSFERASE MMAB"/>
    <property type="match status" value="1"/>
</dbReference>
<dbReference type="InterPro" id="IPR036451">
    <property type="entry name" value="CblAdoTrfase-like_sf"/>
</dbReference>
<keyword evidence="8" id="KW-1185">Reference proteome</keyword>
<evidence type="ECO:0000256" key="3">
    <source>
        <dbReference type="ARBA" id="ARBA00022840"/>
    </source>
</evidence>
<feature type="region of interest" description="Disordered" evidence="5">
    <location>
        <begin position="1"/>
        <end position="25"/>
    </location>
</feature>
<sequence length="196" mass="22714">MARIMTKTGDKGTTGIFGGERVPKDDPRIEANGAMDELNAHLGLIRAHIPTEDPRHRFFGEVQMRIMQAMSLIATRSEHREENPNHFDLQWVEELEAETARLMAEIPENGFFILPGGTILSAEMQLARTVARRAERRLWTLERLDPLPEGLIPWVNRMSDWLFVSAKWEMHQQGWPEDRWQAFSYKRKKKQPAPAE</sequence>
<dbReference type="NCBIfam" id="TIGR00636">
    <property type="entry name" value="PduO_Nterm"/>
    <property type="match status" value="1"/>
</dbReference>
<evidence type="ECO:0000256" key="4">
    <source>
        <dbReference type="RuleBase" id="RU366026"/>
    </source>
</evidence>
<comment type="caution">
    <text evidence="7">The sequence shown here is derived from an EMBL/GenBank/DDBJ whole genome shotgun (WGS) entry which is preliminary data.</text>
</comment>
<feature type="domain" description="Cobalamin adenosyltransferase-like" evidence="6">
    <location>
        <begin position="4"/>
        <end position="168"/>
    </location>
</feature>
<dbReference type="RefSeq" id="WP_060936019.1">
    <property type="nucleotide sequence ID" value="NZ_KQ960465.1"/>
</dbReference>
<dbReference type="Proteomes" id="UP000070224">
    <property type="component" value="Unassembled WGS sequence"/>
</dbReference>
<evidence type="ECO:0000313" key="7">
    <source>
        <dbReference type="EMBL" id="KXB73545.1"/>
    </source>
</evidence>
<comment type="catalytic activity">
    <reaction evidence="4">
        <text>2 cob(II)alamin + reduced [electron-transfer flavoprotein] + 2 ATP = 2 adenosylcob(III)alamin + 2 triphosphate + oxidized [electron-transfer flavoprotein] + 3 H(+)</text>
        <dbReference type="Rhea" id="RHEA:28671"/>
        <dbReference type="Rhea" id="RHEA-COMP:10685"/>
        <dbReference type="Rhea" id="RHEA-COMP:10686"/>
        <dbReference type="ChEBI" id="CHEBI:15378"/>
        <dbReference type="ChEBI" id="CHEBI:16304"/>
        <dbReference type="ChEBI" id="CHEBI:18036"/>
        <dbReference type="ChEBI" id="CHEBI:18408"/>
        <dbReference type="ChEBI" id="CHEBI:30616"/>
        <dbReference type="ChEBI" id="CHEBI:57692"/>
        <dbReference type="ChEBI" id="CHEBI:58307"/>
        <dbReference type="EC" id="2.5.1.17"/>
    </reaction>
</comment>
<evidence type="ECO:0000259" key="6">
    <source>
        <dbReference type="Pfam" id="PF01923"/>
    </source>
</evidence>
<dbReference type="EC" id="2.5.1.17" evidence="4"/>
<keyword evidence="2 4" id="KW-0547">Nucleotide-binding</keyword>
<dbReference type="GO" id="GO:0009236">
    <property type="term" value="P:cobalamin biosynthetic process"/>
    <property type="evidence" value="ECO:0007669"/>
    <property type="project" value="UniProtKB-UniRule"/>
</dbReference>
<dbReference type="PANTHER" id="PTHR12213">
    <property type="entry name" value="CORRINOID ADENOSYLTRANSFERASE"/>
    <property type="match status" value="1"/>
</dbReference>
<evidence type="ECO:0000256" key="1">
    <source>
        <dbReference type="ARBA" id="ARBA00022679"/>
    </source>
</evidence>
<dbReference type="GO" id="GO:0008817">
    <property type="term" value="F:corrinoid adenosyltransferase activity"/>
    <property type="evidence" value="ECO:0007669"/>
    <property type="project" value="UniProtKB-UniRule"/>
</dbReference>
<proteinExistence type="inferred from homology"/>
<dbReference type="UniPathway" id="UPA00148">
    <property type="reaction ID" value="UER00233"/>
</dbReference>
<organism evidence="7 8">
    <name type="scientific">Porphyromonas somerae</name>
    <dbReference type="NCBI Taxonomy" id="322095"/>
    <lineage>
        <taxon>Bacteria</taxon>
        <taxon>Pseudomonadati</taxon>
        <taxon>Bacteroidota</taxon>
        <taxon>Bacteroidia</taxon>
        <taxon>Bacteroidales</taxon>
        <taxon>Porphyromonadaceae</taxon>
        <taxon>Porphyromonas</taxon>
    </lineage>
</organism>
<evidence type="ECO:0000256" key="2">
    <source>
        <dbReference type="ARBA" id="ARBA00022741"/>
    </source>
</evidence>
<dbReference type="Gene3D" id="1.20.1200.10">
    <property type="entry name" value="Cobalamin adenosyltransferase-like"/>
    <property type="match status" value="1"/>
</dbReference>
<keyword evidence="1 4" id="KW-0808">Transferase</keyword>
<gene>
    <name evidence="7" type="ORF">HMPREF3185_01967</name>
</gene>
<keyword evidence="4" id="KW-0169">Cobalamin biosynthesis</keyword>
<dbReference type="STRING" id="322095.HMPREF3185_01967"/>
<reference evidence="8" key="1">
    <citation type="submission" date="2016-01" db="EMBL/GenBank/DDBJ databases">
        <authorList>
            <person name="Mitreva M."/>
            <person name="Pepin K.H."/>
            <person name="Mihindukulasuriya K.A."/>
            <person name="Fulton R."/>
            <person name="Fronick C."/>
            <person name="O'Laughlin M."/>
            <person name="Miner T."/>
            <person name="Herter B."/>
            <person name="Rosa B.A."/>
            <person name="Cordes M."/>
            <person name="Tomlinson C."/>
            <person name="Wollam A."/>
            <person name="Palsikar V.B."/>
            <person name="Mardis E.R."/>
            <person name="Wilson R.K."/>
        </authorList>
    </citation>
    <scope>NUCLEOTIDE SEQUENCE [LARGE SCALE GENOMIC DNA]</scope>
    <source>
        <strain evidence="8">KA00683</strain>
    </source>
</reference>
<evidence type="ECO:0000256" key="5">
    <source>
        <dbReference type="SAM" id="MobiDB-lite"/>
    </source>
</evidence>
<keyword evidence="3 4" id="KW-0067">ATP-binding</keyword>
<dbReference type="Pfam" id="PF01923">
    <property type="entry name" value="Cob_adeno_trans"/>
    <property type="match status" value="1"/>
</dbReference>